<name>A0A6I9MPR0_PERMB</name>
<dbReference type="PIRSF" id="PIRSF001705">
    <property type="entry name" value="Myc_protein"/>
    <property type="match status" value="1"/>
</dbReference>
<sequence length="434" mass="47595">MLSCTTSTMPGMICKNSDLEFDSLKPCFYPEEDDVYFGGPNSTPPGEDIWKKFDLLPTPRLSPSSALAEHSLEPGNWATEMLLPEADLWGNPAEEDVFGLGGLRGLTSNPIILQDCMWSGFSSREKLESAVSEKLPDGCGSLAASPSTSAPGAAAAASSAGHARSGTASVGRGKAAWLTELAHLDSECVNPAVVFFPANKRKKVPVRAIPASAGTARTRIIRSDHQAFSTSRRDILSNSGTEEEDEEEIDVVTVEETQSSNTVTRLPTAACPGNAALGSRCVQSSELILKRCVLIHEQHNYAAPPLPYVDSEDAPPRKKVKSKASLRPLKCVLPLKPAKLGPRNPDLGDNERRRNHNMMERQRRDNLRSSFLNLRDLVPELVHNEKAAKVVILKKATEYIHTLQADEYKLLVEREKLHARKQQLLKKIEHSETY</sequence>
<dbReference type="Pfam" id="PF00010">
    <property type="entry name" value="HLH"/>
    <property type="match status" value="1"/>
</dbReference>
<dbReference type="RefSeq" id="XP_006998187.1">
    <property type="nucleotide sequence ID" value="XM_006998125.4"/>
</dbReference>
<dbReference type="GO" id="GO:0046983">
    <property type="term" value="F:protein dimerization activity"/>
    <property type="evidence" value="ECO:0007669"/>
    <property type="project" value="InterPro"/>
</dbReference>
<dbReference type="GO" id="GO:0003700">
    <property type="term" value="F:DNA-binding transcription factor activity"/>
    <property type="evidence" value="ECO:0007669"/>
    <property type="project" value="InterPro"/>
</dbReference>
<dbReference type="Pfam" id="PF01056">
    <property type="entry name" value="Myc_N"/>
    <property type="match status" value="1"/>
</dbReference>
<dbReference type="SUPFAM" id="SSF47459">
    <property type="entry name" value="HLH, helix-loop-helix DNA-binding domain"/>
    <property type="match status" value="1"/>
</dbReference>
<dbReference type="GO" id="GO:0003677">
    <property type="term" value="F:DNA binding"/>
    <property type="evidence" value="ECO:0007669"/>
    <property type="project" value="UniProtKB-UniRule"/>
</dbReference>
<reference evidence="5 6" key="1">
    <citation type="submission" date="2018-10" db="EMBL/GenBank/DDBJ databases">
        <title>Improved assembly of the deer mouse Peromyscus maniculatus genome.</title>
        <authorList>
            <person name="Lassance J.-M."/>
            <person name="Hoekstra H.E."/>
        </authorList>
    </citation>
    <scope>NUCLEOTIDE SEQUENCE [LARGE SCALE GENOMIC DNA]</scope>
</reference>
<dbReference type="CDD" id="cd11456">
    <property type="entry name" value="bHLHzip_N-Myc_like"/>
    <property type="match status" value="1"/>
</dbReference>
<keyword evidence="2" id="KW-0539">Nucleus</keyword>
<dbReference type="PRINTS" id="PR00044">
    <property type="entry name" value="LEUZIPPRMYC"/>
</dbReference>
<dbReference type="GO" id="GO:0005634">
    <property type="term" value="C:nucleus"/>
    <property type="evidence" value="ECO:0007669"/>
    <property type="project" value="UniProtKB-SubCell"/>
</dbReference>
<dbReference type="AlphaFoldDB" id="A0A6I9MPR0"/>
<proteinExistence type="predicted"/>
<reference evidence="5" key="3">
    <citation type="submission" date="2025-09" db="UniProtKB">
        <authorList>
            <consortium name="Ensembl"/>
        </authorList>
    </citation>
    <scope>IDENTIFICATION</scope>
</reference>
<dbReference type="Proteomes" id="UP000694547">
    <property type="component" value="Chromosome X"/>
</dbReference>
<protein>
    <submittedName>
        <fullName evidence="5">Myc-like oncogene, s-myc protein</fullName>
    </submittedName>
</protein>
<feature type="domain" description="BHLH" evidence="4">
    <location>
        <begin position="351"/>
        <end position="403"/>
    </location>
</feature>
<dbReference type="InterPro" id="IPR002418">
    <property type="entry name" value="Tscrpt_reg_Myc"/>
</dbReference>
<dbReference type="FunFam" id="4.10.280.10:FF:000019">
    <property type="entry name" value="Myc proto-oncogene protein"/>
    <property type="match status" value="1"/>
</dbReference>
<reference evidence="5" key="2">
    <citation type="submission" date="2025-08" db="UniProtKB">
        <authorList>
            <consortium name="Ensembl"/>
        </authorList>
    </citation>
    <scope>IDENTIFICATION</scope>
</reference>
<dbReference type="InterPro" id="IPR050433">
    <property type="entry name" value="Myc_transcription_factors"/>
</dbReference>
<dbReference type="PANTHER" id="PTHR45851">
    <property type="entry name" value="MYC PROTO-ONCOGENE"/>
    <property type="match status" value="1"/>
</dbReference>
<evidence type="ECO:0000313" key="5">
    <source>
        <dbReference type="Ensembl" id="ENSPEMP00000032635.1"/>
    </source>
</evidence>
<comment type="subunit">
    <text evidence="2">Efficient DNA binding requires dimerization with another bHLH protein.</text>
</comment>
<dbReference type="InterPro" id="IPR012682">
    <property type="entry name" value="Tscrpt_reg_Myc_N"/>
</dbReference>
<dbReference type="Gene3D" id="4.10.280.10">
    <property type="entry name" value="Helix-loop-helix DNA-binding domain"/>
    <property type="match status" value="1"/>
</dbReference>
<gene>
    <name evidence="5" type="primary">LOC102913600</name>
</gene>
<accession>A0A6I9MPR0</accession>
<dbReference type="OrthoDB" id="5964374at2759"/>
<evidence type="ECO:0000313" key="6">
    <source>
        <dbReference type="Proteomes" id="UP000694547"/>
    </source>
</evidence>
<dbReference type="GeneID" id="102913600"/>
<evidence type="ECO:0000256" key="1">
    <source>
        <dbReference type="ARBA" id="ARBA00023125"/>
    </source>
</evidence>
<comment type="subcellular location">
    <subcellularLocation>
        <location evidence="2">Nucleus</location>
    </subcellularLocation>
</comment>
<evidence type="ECO:0000259" key="4">
    <source>
        <dbReference type="PROSITE" id="PS50888"/>
    </source>
</evidence>
<keyword evidence="6" id="KW-1185">Reference proteome</keyword>
<dbReference type="PROSITE" id="PS50888">
    <property type="entry name" value="BHLH"/>
    <property type="match status" value="1"/>
</dbReference>
<dbReference type="InterPro" id="IPR036638">
    <property type="entry name" value="HLH_DNA-bd_sf"/>
</dbReference>
<dbReference type="GeneTree" id="ENSGT00940000158432"/>
<keyword evidence="1 2" id="KW-0238">DNA-binding</keyword>
<dbReference type="Ensembl" id="ENSPEMT00000037213.1">
    <property type="protein sequence ID" value="ENSPEMP00000032635.1"/>
    <property type="gene ID" value="ENSPEMG00000026712.1"/>
</dbReference>
<evidence type="ECO:0000256" key="2">
    <source>
        <dbReference type="PIRNR" id="PIRNR001705"/>
    </source>
</evidence>
<dbReference type="InterPro" id="IPR011598">
    <property type="entry name" value="bHLH_dom"/>
</dbReference>
<organism evidence="5 6">
    <name type="scientific">Peromyscus maniculatus bairdii</name>
    <name type="common">Prairie deer mouse</name>
    <dbReference type="NCBI Taxonomy" id="230844"/>
    <lineage>
        <taxon>Eukaryota</taxon>
        <taxon>Metazoa</taxon>
        <taxon>Chordata</taxon>
        <taxon>Craniata</taxon>
        <taxon>Vertebrata</taxon>
        <taxon>Euteleostomi</taxon>
        <taxon>Mammalia</taxon>
        <taxon>Eutheria</taxon>
        <taxon>Euarchontoglires</taxon>
        <taxon>Glires</taxon>
        <taxon>Rodentia</taxon>
        <taxon>Myomorpha</taxon>
        <taxon>Muroidea</taxon>
        <taxon>Cricetidae</taxon>
        <taxon>Neotominae</taxon>
        <taxon>Peromyscus</taxon>
    </lineage>
</organism>
<dbReference type="SMART" id="SM00353">
    <property type="entry name" value="HLH"/>
    <property type="match status" value="1"/>
</dbReference>
<feature type="region of interest" description="Disordered" evidence="3">
    <location>
        <begin position="142"/>
        <end position="166"/>
    </location>
</feature>
<evidence type="ECO:0000256" key="3">
    <source>
        <dbReference type="SAM" id="MobiDB-lite"/>
    </source>
</evidence>